<dbReference type="SUPFAM" id="SSF52540">
    <property type="entry name" value="P-loop containing nucleoside triphosphate hydrolases"/>
    <property type="match status" value="1"/>
</dbReference>
<feature type="non-terminal residue" evidence="6">
    <location>
        <position position="599"/>
    </location>
</feature>
<dbReference type="Gramene" id="KXG34501">
    <property type="protein sequence ID" value="KXG34501"/>
    <property type="gene ID" value="SORBI_3002G050600"/>
</dbReference>
<dbReference type="InterPro" id="IPR027417">
    <property type="entry name" value="P-loop_NTPase"/>
</dbReference>
<dbReference type="Proteomes" id="UP000000768">
    <property type="component" value="Chromosome 2"/>
</dbReference>
<dbReference type="OMA" id="DANLMWK"/>
<sequence>YLIVIDDVWTIRAWEAIRSMFPDNNCGSGIIVTTRIENVAKAGSPSIGGHDHIHQMEALDHVLPRGCPKELEDVMVKILKRCGGLPLAIVSIASALAAYTSSGSEDKWESVYRSIGSLMESHSTMEGMRQIVTLSYNHLPQELKSCMMYLSIFPEDYEVEKYRLLCRWIAEGLVMEKRGFTPMEVSESYLDELVSRNTIQIQVSPGVQVCNFVSLIGGQYAGMSYDRIRRLFIQGDDSRRQSSVNMAGRRRRHDNGIEGMNVQHGRSLSIFHQKGQQKLLDHLVNFTLMKVLDLEGCVGLTKDHLQCICRLYLLRFLSFRVTDISEVPPQIEKLEHLQALDVRDTTSGGCHLPETVKKLYQLECLQTSHSSDANRMWRLPRGLRNMTKLREVGFSVLGNDTEVAEDLVVYVEDIVFDTEVLPQFAQSLSNSHSLRRLIIGEMGFGYILSLFLDALDPSPRFLRYLMIAGGINHLPPWIGKLAYLVQINISLARLDGYKLFDGLCKCPSLKTITIHRRLSSPSKCPHIIRFEKGSMENLQTLVNMTDNVDKRIEHLASIKEVQLWGDKNNTVIAHAVEELKKENLMCDVNKQFQIVVKYE</sequence>
<dbReference type="GO" id="GO:0009626">
    <property type="term" value="P:plant-type hypersensitive response"/>
    <property type="evidence" value="ECO:0007669"/>
    <property type="project" value="UniProtKB-ARBA"/>
</dbReference>
<dbReference type="FunCoup" id="A0A1B6Q9A7">
    <property type="interactions" value="125"/>
</dbReference>
<dbReference type="Pfam" id="PF23559">
    <property type="entry name" value="WHD_DRP"/>
    <property type="match status" value="1"/>
</dbReference>
<dbReference type="AlphaFoldDB" id="A0A1B6Q9A7"/>
<feature type="domain" description="Disease resistance protein winged helix" evidence="4">
    <location>
        <begin position="152"/>
        <end position="204"/>
    </location>
</feature>
<dbReference type="PANTHER" id="PTHR23155">
    <property type="entry name" value="DISEASE RESISTANCE PROTEIN RP"/>
    <property type="match status" value="1"/>
</dbReference>
<dbReference type="eggNOG" id="KOG4658">
    <property type="taxonomic scope" value="Eukaryota"/>
</dbReference>
<protein>
    <submittedName>
        <fullName evidence="6">Uncharacterized protein</fullName>
    </submittedName>
</protein>
<dbReference type="InterPro" id="IPR032675">
    <property type="entry name" value="LRR_dom_sf"/>
</dbReference>
<dbReference type="Gene3D" id="1.10.10.10">
    <property type="entry name" value="Winged helix-like DNA-binding domain superfamily/Winged helix DNA-binding domain"/>
    <property type="match status" value="1"/>
</dbReference>
<evidence type="ECO:0000259" key="4">
    <source>
        <dbReference type="Pfam" id="PF23559"/>
    </source>
</evidence>
<proteinExistence type="predicted"/>
<evidence type="ECO:0000313" key="7">
    <source>
        <dbReference type="Proteomes" id="UP000000768"/>
    </source>
</evidence>
<dbReference type="InterPro" id="IPR058922">
    <property type="entry name" value="WHD_DRP"/>
</dbReference>
<dbReference type="Pfam" id="PF00931">
    <property type="entry name" value="NB-ARC"/>
    <property type="match status" value="1"/>
</dbReference>
<reference evidence="7" key="2">
    <citation type="journal article" date="2018" name="Plant J.">
        <title>The Sorghum bicolor reference genome: improved assembly, gene annotations, a transcriptome atlas, and signatures of genome organization.</title>
        <authorList>
            <person name="McCormick R.F."/>
            <person name="Truong S.K."/>
            <person name="Sreedasyam A."/>
            <person name="Jenkins J."/>
            <person name="Shu S."/>
            <person name="Sims D."/>
            <person name="Kennedy M."/>
            <person name="Amirebrahimi M."/>
            <person name="Weers B.D."/>
            <person name="McKinley B."/>
            <person name="Mattison A."/>
            <person name="Morishige D.T."/>
            <person name="Grimwood J."/>
            <person name="Schmutz J."/>
            <person name="Mullet J.E."/>
        </authorList>
    </citation>
    <scope>NUCLEOTIDE SEQUENCE [LARGE SCALE GENOMIC DNA]</scope>
    <source>
        <strain evidence="7">cv. BTx623</strain>
    </source>
</reference>
<dbReference type="GO" id="GO:0042742">
    <property type="term" value="P:defense response to bacterium"/>
    <property type="evidence" value="ECO:0007669"/>
    <property type="project" value="UniProtKB-ARBA"/>
</dbReference>
<evidence type="ECO:0000256" key="1">
    <source>
        <dbReference type="ARBA" id="ARBA00022737"/>
    </source>
</evidence>
<keyword evidence="2" id="KW-0611">Plant defense</keyword>
<dbReference type="STRING" id="4558.A0A1B6Q9A7"/>
<dbReference type="InterPro" id="IPR002182">
    <property type="entry name" value="NB-ARC"/>
</dbReference>
<dbReference type="GO" id="GO:0043531">
    <property type="term" value="F:ADP binding"/>
    <property type="evidence" value="ECO:0007669"/>
    <property type="project" value="InterPro"/>
</dbReference>
<evidence type="ECO:0000259" key="3">
    <source>
        <dbReference type="Pfam" id="PF00931"/>
    </source>
</evidence>
<name>A0A1B6Q9A7_SORBI</name>
<dbReference type="Pfam" id="PF23598">
    <property type="entry name" value="LRR_14"/>
    <property type="match status" value="1"/>
</dbReference>
<dbReference type="Gene3D" id="3.40.50.300">
    <property type="entry name" value="P-loop containing nucleotide triphosphate hydrolases"/>
    <property type="match status" value="1"/>
</dbReference>
<keyword evidence="1" id="KW-0677">Repeat</keyword>
<dbReference type="PANTHER" id="PTHR23155:SF1005">
    <property type="entry name" value="OS07G0197300 PROTEIN"/>
    <property type="match status" value="1"/>
</dbReference>
<dbReference type="EMBL" id="CM000761">
    <property type="protein sequence ID" value="KXG34501.1"/>
    <property type="molecule type" value="Genomic_DNA"/>
</dbReference>
<evidence type="ECO:0000313" key="6">
    <source>
        <dbReference type="EMBL" id="KXG34501.1"/>
    </source>
</evidence>
<dbReference type="SUPFAM" id="SSF52047">
    <property type="entry name" value="RNI-like"/>
    <property type="match status" value="1"/>
</dbReference>
<dbReference type="GO" id="GO:0002758">
    <property type="term" value="P:innate immune response-activating signaling pathway"/>
    <property type="evidence" value="ECO:0007669"/>
    <property type="project" value="UniProtKB-ARBA"/>
</dbReference>
<accession>A0A1B6Q9A7</accession>
<dbReference type="InParanoid" id="A0A1B6Q9A7"/>
<feature type="domain" description="NB-ARC" evidence="3">
    <location>
        <begin position="1"/>
        <end position="43"/>
    </location>
</feature>
<keyword evidence="7" id="KW-1185">Reference proteome</keyword>
<dbReference type="InterPro" id="IPR042197">
    <property type="entry name" value="Apaf_helical"/>
</dbReference>
<gene>
    <name evidence="6" type="ORF">SORBI_3002G050600</name>
</gene>
<dbReference type="InterPro" id="IPR055414">
    <property type="entry name" value="LRR_R13L4/SHOC2-like"/>
</dbReference>
<dbReference type="InterPro" id="IPR036388">
    <property type="entry name" value="WH-like_DNA-bd_sf"/>
</dbReference>
<feature type="domain" description="Disease resistance R13L4/SHOC-2-like LRR" evidence="5">
    <location>
        <begin position="266"/>
        <end position="565"/>
    </location>
</feature>
<dbReference type="InterPro" id="IPR044974">
    <property type="entry name" value="Disease_R_plants"/>
</dbReference>
<evidence type="ECO:0000259" key="5">
    <source>
        <dbReference type="Pfam" id="PF23598"/>
    </source>
</evidence>
<evidence type="ECO:0000256" key="2">
    <source>
        <dbReference type="ARBA" id="ARBA00022821"/>
    </source>
</evidence>
<dbReference type="Gene3D" id="3.80.10.10">
    <property type="entry name" value="Ribonuclease Inhibitor"/>
    <property type="match status" value="1"/>
</dbReference>
<dbReference type="FunFam" id="1.10.10.10:FF:000322">
    <property type="entry name" value="Probable disease resistance protein At1g63360"/>
    <property type="match status" value="1"/>
</dbReference>
<organism evidence="6 7">
    <name type="scientific">Sorghum bicolor</name>
    <name type="common">Sorghum</name>
    <name type="synonym">Sorghum vulgare</name>
    <dbReference type="NCBI Taxonomy" id="4558"/>
    <lineage>
        <taxon>Eukaryota</taxon>
        <taxon>Viridiplantae</taxon>
        <taxon>Streptophyta</taxon>
        <taxon>Embryophyta</taxon>
        <taxon>Tracheophyta</taxon>
        <taxon>Spermatophyta</taxon>
        <taxon>Magnoliopsida</taxon>
        <taxon>Liliopsida</taxon>
        <taxon>Poales</taxon>
        <taxon>Poaceae</taxon>
        <taxon>PACMAD clade</taxon>
        <taxon>Panicoideae</taxon>
        <taxon>Andropogonodae</taxon>
        <taxon>Andropogoneae</taxon>
        <taxon>Sorghinae</taxon>
        <taxon>Sorghum</taxon>
    </lineage>
</organism>
<dbReference type="Gene3D" id="1.10.8.430">
    <property type="entry name" value="Helical domain of apoptotic protease-activating factors"/>
    <property type="match status" value="1"/>
</dbReference>
<reference evidence="6 7" key="1">
    <citation type="journal article" date="2009" name="Nature">
        <title>The Sorghum bicolor genome and the diversification of grasses.</title>
        <authorList>
            <person name="Paterson A.H."/>
            <person name="Bowers J.E."/>
            <person name="Bruggmann R."/>
            <person name="Dubchak I."/>
            <person name="Grimwood J."/>
            <person name="Gundlach H."/>
            <person name="Haberer G."/>
            <person name="Hellsten U."/>
            <person name="Mitros T."/>
            <person name="Poliakov A."/>
            <person name="Schmutz J."/>
            <person name="Spannagl M."/>
            <person name="Tang H."/>
            <person name="Wang X."/>
            <person name="Wicker T."/>
            <person name="Bharti A.K."/>
            <person name="Chapman J."/>
            <person name="Feltus F.A."/>
            <person name="Gowik U."/>
            <person name="Grigoriev I.V."/>
            <person name="Lyons E."/>
            <person name="Maher C.A."/>
            <person name="Martis M."/>
            <person name="Narechania A."/>
            <person name="Otillar R.P."/>
            <person name="Penning B.W."/>
            <person name="Salamov A.A."/>
            <person name="Wang Y."/>
            <person name="Zhang L."/>
            <person name="Carpita N.C."/>
            <person name="Freeling M."/>
            <person name="Gingle A.R."/>
            <person name="Hash C.T."/>
            <person name="Keller B."/>
            <person name="Klein P."/>
            <person name="Kresovich S."/>
            <person name="McCann M.C."/>
            <person name="Ming R."/>
            <person name="Peterson D.G."/>
            <person name="Mehboob-ur-Rahman"/>
            <person name="Ware D."/>
            <person name="Westhoff P."/>
            <person name="Mayer K.F."/>
            <person name="Messing J."/>
            <person name="Rokhsar D.S."/>
        </authorList>
    </citation>
    <scope>NUCLEOTIDE SEQUENCE [LARGE SCALE GENOMIC DNA]</scope>
    <source>
        <strain evidence="7">cv. BTx623</strain>
    </source>
</reference>